<dbReference type="Pfam" id="PF21687">
    <property type="entry name" value="T2SSK_1st"/>
    <property type="match status" value="1"/>
</dbReference>
<evidence type="ECO:0000256" key="2">
    <source>
        <dbReference type="SAM" id="SignalP"/>
    </source>
</evidence>
<accession>A0A518N374</accession>
<feature type="chain" id="PRO_5021833714" evidence="2">
    <location>
        <begin position="23"/>
        <end position="354"/>
    </location>
</feature>
<dbReference type="SUPFAM" id="SSF47781">
    <property type="entry name" value="RuvA domain 2-like"/>
    <property type="match status" value="1"/>
</dbReference>
<dbReference type="EMBL" id="CP042218">
    <property type="protein sequence ID" value="QDW66349.1"/>
    <property type="molecule type" value="Genomic_DNA"/>
</dbReference>
<evidence type="ECO:0000256" key="1">
    <source>
        <dbReference type="SAM" id="MobiDB-lite"/>
    </source>
</evidence>
<dbReference type="SUPFAM" id="SSF158544">
    <property type="entry name" value="GspK insert domain-like"/>
    <property type="match status" value="1"/>
</dbReference>
<feature type="region of interest" description="Disordered" evidence="1">
    <location>
        <begin position="321"/>
        <end position="354"/>
    </location>
</feature>
<keyword evidence="6" id="KW-1185">Reference proteome</keyword>
<dbReference type="OrthoDB" id="6388271at2"/>
<dbReference type="RefSeq" id="WP_144891011.1">
    <property type="nucleotide sequence ID" value="NZ_CP042218.1"/>
</dbReference>
<protein>
    <submittedName>
        <fullName evidence="5">General secretion pathway protein GspK</fullName>
    </submittedName>
</protein>
<feature type="domain" description="T2SS protein K second SAM-like" evidence="3">
    <location>
        <begin position="219"/>
        <end position="261"/>
    </location>
</feature>
<reference evidence="5 6" key="1">
    <citation type="submission" date="2019-07" db="EMBL/GenBank/DDBJ databases">
        <title>Full genome sequence of Luteimonas sp. Gr-4.</title>
        <authorList>
            <person name="Im W.-T."/>
        </authorList>
    </citation>
    <scope>NUCLEOTIDE SEQUENCE [LARGE SCALE GENOMIC DNA]</scope>
    <source>
        <strain evidence="5 6">Gr-4</strain>
    </source>
</reference>
<feature type="domain" description="T2SS protein K first SAM-like" evidence="4">
    <location>
        <begin position="125"/>
        <end position="196"/>
    </location>
</feature>
<keyword evidence="2" id="KW-0732">Signal</keyword>
<evidence type="ECO:0000313" key="5">
    <source>
        <dbReference type="EMBL" id="QDW66349.1"/>
    </source>
</evidence>
<sequence length="354" mass="38627">MLVLVLALLVVLTLLATAVAVAGRQAVAEAQLEVDRLDGELDMVSTRDTLLYMLSVQFRTLGGLTVDDSKIPAIERMRNDADDEGESVVPVGNEIRLDSTPYAGLGNARFSIQDDRGLLSPNWAGQLLMQRFYTSMGSPAQDWGPLEAKRLDYQDADDLHRLGGAEKDDYRKAGLPPPSNRAFASPLELRRVLGWNGLLAPLTDEQLLRRLTTARSVEINVNSAPHEVLALLPGLDDDHAARLVDLRRQAPFMSTWQVEQLVPIDPAVSDGLLTLFPNLSGSLTLWDARLGTRRLVHWTLTPYLEGSPPWRIDYEVTLPRGNPSDQPVAAAPATPLLTPPDASGDPGWPAAAGR</sequence>
<dbReference type="InterPro" id="IPR049179">
    <property type="entry name" value="T2SSK_SAM-like_2nd"/>
</dbReference>
<evidence type="ECO:0000259" key="4">
    <source>
        <dbReference type="Pfam" id="PF21687"/>
    </source>
</evidence>
<dbReference type="InterPro" id="IPR010994">
    <property type="entry name" value="RuvA_2-like"/>
</dbReference>
<dbReference type="AlphaFoldDB" id="A0A518N374"/>
<gene>
    <name evidence="5" type="ORF">FPZ22_05105</name>
</gene>
<dbReference type="InterPro" id="IPR038072">
    <property type="entry name" value="GspK_central_sf"/>
</dbReference>
<evidence type="ECO:0000259" key="3">
    <source>
        <dbReference type="Pfam" id="PF03934"/>
    </source>
</evidence>
<dbReference type="Proteomes" id="UP000316584">
    <property type="component" value="Chromosome"/>
</dbReference>
<organism evidence="5 6">
    <name type="scientific">Luteimonas granuli</name>
    <dbReference type="NCBI Taxonomy" id="1176533"/>
    <lineage>
        <taxon>Bacteria</taxon>
        <taxon>Pseudomonadati</taxon>
        <taxon>Pseudomonadota</taxon>
        <taxon>Gammaproteobacteria</taxon>
        <taxon>Lysobacterales</taxon>
        <taxon>Lysobacteraceae</taxon>
        <taxon>Luteimonas</taxon>
    </lineage>
</organism>
<name>A0A518N374_9GAMM</name>
<dbReference type="Pfam" id="PF03934">
    <property type="entry name" value="T2SSK"/>
    <property type="match status" value="1"/>
</dbReference>
<dbReference type="InterPro" id="IPR049031">
    <property type="entry name" value="T2SSK_SAM-like_1st"/>
</dbReference>
<feature type="signal peptide" evidence="2">
    <location>
        <begin position="1"/>
        <end position="22"/>
    </location>
</feature>
<dbReference type="KEGG" id="lug:FPZ22_05105"/>
<feature type="compositionally biased region" description="Low complexity" evidence="1">
    <location>
        <begin position="329"/>
        <end position="340"/>
    </location>
</feature>
<evidence type="ECO:0000313" key="6">
    <source>
        <dbReference type="Proteomes" id="UP000316584"/>
    </source>
</evidence>
<proteinExistence type="predicted"/>
<dbReference type="Gene3D" id="1.10.40.60">
    <property type="entry name" value="EpsJ-like"/>
    <property type="match status" value="2"/>
</dbReference>